<feature type="transmembrane region" description="Helical" evidence="2">
    <location>
        <begin position="272"/>
        <end position="294"/>
    </location>
</feature>
<dbReference type="OrthoDB" id="5294582at2"/>
<dbReference type="AlphaFoldDB" id="A0A1M6QNC5"/>
<feature type="compositionally biased region" description="Basic and acidic residues" evidence="1">
    <location>
        <begin position="227"/>
        <end position="244"/>
    </location>
</feature>
<dbReference type="NCBIfam" id="TIGR02098">
    <property type="entry name" value="MJ0042_CXXC"/>
    <property type="match status" value="1"/>
</dbReference>
<feature type="compositionally biased region" description="Acidic residues" evidence="1">
    <location>
        <begin position="133"/>
        <end position="146"/>
    </location>
</feature>
<dbReference type="Proteomes" id="UP000184497">
    <property type="component" value="Unassembled WGS sequence"/>
</dbReference>
<evidence type="ECO:0000259" key="3">
    <source>
        <dbReference type="Pfam" id="PF13719"/>
    </source>
</evidence>
<sequence length="427" mass="46586">MTQSSLQTQCPKCRTRFRVTDEQLGIAKGKVRCGHCMDVFNAVEHQVTGGVGSAQGVPSDTSSRVPAEPSPPARSATGLTSDIIEDNFIFADNPEEDAAEGRYAGTRLTFSDDELSDSFRSFDDRDSSSRDDSGDEDLAEDVDESWAEAILQEDSAPAKAPPAPETGKPRAEPESEPQPAERQQEPSPETGESSADIASESIPEHPQGDAPGFYVEEQPDPAFESFADEHGAESESDSPQRDEPFAASTPFGDLRRDPVSLGGNNRSWLRTLIWSVIVLGLVGALVAQVTWYQFDRLSAIPELRPFYEKGCELAGCELKPLINVDAIKSRKMVVRTDPENRSQLIVDAVIINRADFQQPFPAIALTFSNLNGDVVAQSVFTPSEYLAGEAEELEIMPAETPVRIAISIRDPGRDAVNYNISFRPHMP</sequence>
<feature type="compositionally biased region" description="Basic and acidic residues" evidence="1">
    <location>
        <begin position="120"/>
        <end position="132"/>
    </location>
</feature>
<dbReference type="STRING" id="564117.SAMN05216369_1014"/>
<evidence type="ECO:0000313" key="5">
    <source>
        <dbReference type="Proteomes" id="UP000184497"/>
    </source>
</evidence>
<dbReference type="InterPro" id="IPR021834">
    <property type="entry name" value="DUF3426"/>
</dbReference>
<keyword evidence="5" id="KW-1185">Reference proteome</keyword>
<keyword evidence="2" id="KW-0472">Membrane</keyword>
<proteinExistence type="predicted"/>
<name>A0A1M6QNC5_9GAMM</name>
<feature type="region of interest" description="Disordered" evidence="1">
    <location>
        <begin position="116"/>
        <end position="258"/>
    </location>
</feature>
<keyword evidence="2" id="KW-0812">Transmembrane</keyword>
<evidence type="ECO:0000256" key="1">
    <source>
        <dbReference type="SAM" id="MobiDB-lite"/>
    </source>
</evidence>
<organism evidence="4 5">
    <name type="scientific">Marinobacter antarcticus</name>
    <dbReference type="NCBI Taxonomy" id="564117"/>
    <lineage>
        <taxon>Bacteria</taxon>
        <taxon>Pseudomonadati</taxon>
        <taxon>Pseudomonadota</taxon>
        <taxon>Gammaproteobacteria</taxon>
        <taxon>Pseudomonadales</taxon>
        <taxon>Marinobacteraceae</taxon>
        <taxon>Marinobacter</taxon>
    </lineage>
</organism>
<evidence type="ECO:0000313" key="4">
    <source>
        <dbReference type="EMBL" id="SHK21665.1"/>
    </source>
</evidence>
<dbReference type="EMBL" id="FRAQ01000001">
    <property type="protein sequence ID" value="SHK21665.1"/>
    <property type="molecule type" value="Genomic_DNA"/>
</dbReference>
<dbReference type="InterPro" id="IPR011723">
    <property type="entry name" value="Znf/thioredoxin_put"/>
</dbReference>
<dbReference type="Pfam" id="PF11906">
    <property type="entry name" value="DUF3426"/>
    <property type="match status" value="1"/>
</dbReference>
<dbReference type="Pfam" id="PF13719">
    <property type="entry name" value="Zn_ribbon_5"/>
    <property type="match status" value="1"/>
</dbReference>
<protein>
    <submittedName>
        <fullName evidence="4">MJ0042 family finger-like domain-containing protein</fullName>
    </submittedName>
</protein>
<keyword evidence="2" id="KW-1133">Transmembrane helix</keyword>
<evidence type="ECO:0000256" key="2">
    <source>
        <dbReference type="SAM" id="Phobius"/>
    </source>
</evidence>
<reference evidence="5" key="1">
    <citation type="submission" date="2016-11" db="EMBL/GenBank/DDBJ databases">
        <authorList>
            <person name="Varghese N."/>
            <person name="Submissions S."/>
        </authorList>
    </citation>
    <scope>NUCLEOTIDE SEQUENCE [LARGE SCALE GENOMIC DNA]</scope>
    <source>
        <strain evidence="5">CGMCC 1.10835</strain>
    </source>
</reference>
<dbReference type="RefSeq" id="WP_072796027.1">
    <property type="nucleotide sequence ID" value="NZ_FRAQ01000001.1"/>
</dbReference>
<feature type="region of interest" description="Disordered" evidence="1">
    <location>
        <begin position="51"/>
        <end position="80"/>
    </location>
</feature>
<feature type="domain" description="Zinc finger/thioredoxin putative" evidence="3">
    <location>
        <begin position="6"/>
        <end position="42"/>
    </location>
</feature>
<gene>
    <name evidence="4" type="ORF">SAMN05216369_1014</name>
</gene>
<accession>A0A1M6QNC5</accession>